<dbReference type="Gene3D" id="2.60.40.380">
    <property type="entry name" value="Purple acid phosphatase-like, N-terminal"/>
    <property type="match status" value="1"/>
</dbReference>
<organism evidence="4 5">
    <name type="scientific">Luteolibacter yonseiensis</name>
    <dbReference type="NCBI Taxonomy" id="1144680"/>
    <lineage>
        <taxon>Bacteria</taxon>
        <taxon>Pseudomonadati</taxon>
        <taxon>Verrucomicrobiota</taxon>
        <taxon>Verrucomicrobiia</taxon>
        <taxon>Verrucomicrobiales</taxon>
        <taxon>Verrucomicrobiaceae</taxon>
        <taxon>Luteolibacter</taxon>
    </lineage>
</organism>
<dbReference type="Pfam" id="PF16656">
    <property type="entry name" value="Pur_ac_phosph_N"/>
    <property type="match status" value="1"/>
</dbReference>
<dbReference type="InterPro" id="IPR015914">
    <property type="entry name" value="PAPs_N"/>
</dbReference>
<gene>
    <name evidence="4" type="ORF">JIN84_11320</name>
</gene>
<feature type="domain" description="Calcineurin-like phosphoesterase" evidence="2">
    <location>
        <begin position="139"/>
        <end position="349"/>
    </location>
</feature>
<dbReference type="GO" id="GO:0003993">
    <property type="term" value="F:acid phosphatase activity"/>
    <property type="evidence" value="ECO:0007669"/>
    <property type="project" value="InterPro"/>
</dbReference>
<keyword evidence="1" id="KW-0732">Signal</keyword>
<dbReference type="EMBL" id="JAENIK010000011">
    <property type="protein sequence ID" value="MBK1816203.1"/>
    <property type="molecule type" value="Genomic_DNA"/>
</dbReference>
<reference evidence="4" key="1">
    <citation type="submission" date="2021-01" db="EMBL/GenBank/DDBJ databases">
        <title>Modified the classification status of verrucomicrobia.</title>
        <authorList>
            <person name="Feng X."/>
        </authorList>
    </citation>
    <scope>NUCLEOTIDE SEQUENCE</scope>
    <source>
        <strain evidence="4">JCM 18052</strain>
    </source>
</reference>
<evidence type="ECO:0000313" key="5">
    <source>
        <dbReference type="Proteomes" id="UP000600139"/>
    </source>
</evidence>
<proteinExistence type="predicted"/>
<dbReference type="SUPFAM" id="SSF49363">
    <property type="entry name" value="Purple acid phosphatase, N-terminal domain"/>
    <property type="match status" value="1"/>
</dbReference>
<dbReference type="Gene3D" id="2.60.40.10">
    <property type="entry name" value="Immunoglobulins"/>
    <property type="match status" value="1"/>
</dbReference>
<evidence type="ECO:0000259" key="3">
    <source>
        <dbReference type="Pfam" id="PF16656"/>
    </source>
</evidence>
<dbReference type="Pfam" id="PF00149">
    <property type="entry name" value="Metallophos"/>
    <property type="match status" value="1"/>
</dbReference>
<dbReference type="PANTHER" id="PTHR45867">
    <property type="entry name" value="PURPLE ACID PHOSPHATASE"/>
    <property type="match status" value="1"/>
</dbReference>
<evidence type="ECO:0000259" key="2">
    <source>
        <dbReference type="Pfam" id="PF00149"/>
    </source>
</evidence>
<comment type="caution">
    <text evidence="4">The sequence shown here is derived from an EMBL/GenBank/DDBJ whole genome shotgun (WGS) entry which is preliminary data.</text>
</comment>
<dbReference type="Proteomes" id="UP000600139">
    <property type="component" value="Unassembled WGS sequence"/>
</dbReference>
<dbReference type="GO" id="GO:0046872">
    <property type="term" value="F:metal ion binding"/>
    <property type="evidence" value="ECO:0007669"/>
    <property type="project" value="InterPro"/>
</dbReference>
<feature type="domain" description="Purple acid phosphatase N-terminal" evidence="3">
    <location>
        <begin position="49"/>
        <end position="128"/>
    </location>
</feature>
<name>A0A934VAG9_9BACT</name>
<dbReference type="InterPro" id="IPR004843">
    <property type="entry name" value="Calcineurin-like_PHP"/>
</dbReference>
<accession>A0A934VAG9</accession>
<dbReference type="InterPro" id="IPR013783">
    <property type="entry name" value="Ig-like_fold"/>
</dbReference>
<keyword evidence="5" id="KW-1185">Reference proteome</keyword>
<evidence type="ECO:0000256" key="1">
    <source>
        <dbReference type="ARBA" id="ARBA00022729"/>
    </source>
</evidence>
<evidence type="ECO:0000313" key="4">
    <source>
        <dbReference type="EMBL" id="MBK1816203.1"/>
    </source>
</evidence>
<sequence length="859" mass="94278">MKRSDFLRLTSATTAGMATRSILGGLLVERAISTASAAETGSTLKPYLQTPRPDSIWVSWWTDAGAQSIIDWGTSVDQLVNQVTGGMQNLGTNYRYHSAQITGLQPSTFYYYRVRTELETSDVHRFKTPPALGTKTGRFRVLVIGDNQIISTERRWEKLIGRARIKIEEKYGVPLEEAVDFILNVGDQVDVGTLNHYRNLHFEYGKSVTPNLASMTTVGNHETYGGDSNLALYKSLFYYEQLSYQGITSPGGDAYYAYQLANVLFMHFNSESMPNPAEGIGNVQKQWAQDIINAAKTDDSVEFIISLCHRPYQAEQYVGDISNWFRTEVMPILAQTEKHVLNIGAHHHLYARGQTRDWPIYHVISGATAWDQYWGQSSEIDYDDVQKTVANWAWQLIDFDLDNRDMRVECYAEANVRLPESTRWTTQAYNSRLIDSFHRRFGIAAPHAPLMTNTGSSAPGQQNLVALPFILHSSAFASDAPSEVLNSTQFQVSADAGFSSLIIDRIRDVENLYGDTGAPNYEPVNIHAEVNVLDFTIAANALPDSHYYARVRHRDSNAVWSGWSAAYVFDVTGSSAAGTSLSLAKSIYAPGEDILVSYERPSTFAADWIGMFRHGESPASAVPASRQYATGGAGSRNFRYDFTPGMWFAGFFGNNGTAEIAPRVPFYVGTPVQITTTKATYDEAEDVTVSWNAAPGGEDDLIAVYLVGEVPGTATPAITVPARSRHGKRTVAGLAKGFYYATFLVNGQAYELSPRAGFSIGTLIAEVSMDTAVVTAGQNFTVRFSGGPGIPKDWIGLHAAGGTPGLAPLLSYLYFAGATSGSVTFALPDLPPGDYFVSMFTNDSYTEVSNRFNFSVVAA</sequence>
<dbReference type="SUPFAM" id="SSF56300">
    <property type="entry name" value="Metallo-dependent phosphatases"/>
    <property type="match status" value="1"/>
</dbReference>
<dbReference type="AlphaFoldDB" id="A0A934VAG9"/>
<dbReference type="Gene3D" id="3.60.21.10">
    <property type="match status" value="1"/>
</dbReference>
<dbReference type="RefSeq" id="WP_200351155.1">
    <property type="nucleotide sequence ID" value="NZ_BAABHZ010000006.1"/>
</dbReference>
<dbReference type="PANTHER" id="PTHR45867:SF3">
    <property type="entry name" value="ACID PHOSPHATASE TYPE 7"/>
    <property type="match status" value="1"/>
</dbReference>
<dbReference type="InterPro" id="IPR029052">
    <property type="entry name" value="Metallo-depent_PP-like"/>
</dbReference>
<dbReference type="InterPro" id="IPR008963">
    <property type="entry name" value="Purple_acid_Pase-like_N"/>
</dbReference>
<protein>
    <submittedName>
        <fullName evidence="4">Metallophosphoesterase family protein</fullName>
    </submittedName>
</protein>